<dbReference type="AlphaFoldDB" id="A0A7Z3C600"/>
<proteinExistence type="predicted"/>
<sequence>MIGVPQPNPRDCIVASLNEQLDQFFGAGGKAQQIPSGVTGDPKLASTPHHDRLRVERNKIAPKVRELAEAGKTISETAKTLHMHVKRVALIASENGFKFDS</sequence>
<dbReference type="EMBL" id="CP027561">
    <property type="protein sequence ID" value="QJP95461.1"/>
    <property type="molecule type" value="Genomic_DNA"/>
</dbReference>
<accession>A0A7Z3C600</accession>
<evidence type="ECO:0000313" key="1">
    <source>
        <dbReference type="EMBL" id="QJP95461.1"/>
    </source>
</evidence>
<dbReference type="Proteomes" id="UP000501669">
    <property type="component" value="Chromosome"/>
</dbReference>
<evidence type="ECO:0000313" key="2">
    <source>
        <dbReference type="Proteomes" id="UP000501669"/>
    </source>
</evidence>
<dbReference type="RefSeq" id="WP_169430178.1">
    <property type="nucleotide sequence ID" value="NZ_CP027561.1"/>
</dbReference>
<name>A0A7Z3C600_PSEFL</name>
<reference evidence="1 2" key="1">
    <citation type="submission" date="2018-03" db="EMBL/GenBank/DDBJ databases">
        <title>Complete genome sequence of Pseudomonas fluorescens sp. G7.</title>
        <authorList>
            <person name="Gao C.-H."/>
            <person name="Li Z."/>
            <person name="Cai P."/>
        </authorList>
    </citation>
    <scope>NUCLEOTIDE SEQUENCE [LARGE SCALE GENOMIC DNA]</scope>
    <source>
        <strain evidence="1 2">G7</strain>
    </source>
</reference>
<gene>
    <name evidence="1" type="ORF">C6Y56_12975</name>
</gene>
<protein>
    <submittedName>
        <fullName evidence="1">Uncharacterized protein</fullName>
    </submittedName>
</protein>
<organism evidence="1 2">
    <name type="scientific">Pseudomonas fluorescens</name>
    <dbReference type="NCBI Taxonomy" id="294"/>
    <lineage>
        <taxon>Bacteria</taxon>
        <taxon>Pseudomonadati</taxon>
        <taxon>Pseudomonadota</taxon>
        <taxon>Gammaproteobacteria</taxon>
        <taxon>Pseudomonadales</taxon>
        <taxon>Pseudomonadaceae</taxon>
        <taxon>Pseudomonas</taxon>
    </lineage>
</organism>